<evidence type="ECO:0000313" key="1">
    <source>
        <dbReference type="EMBL" id="SBW26042.1"/>
    </source>
</evidence>
<evidence type="ECO:0000313" key="2">
    <source>
        <dbReference type="Proteomes" id="UP000195338"/>
    </source>
</evidence>
<reference evidence="1 2" key="1">
    <citation type="submission" date="2016-04" db="EMBL/GenBank/DDBJ databases">
        <authorList>
            <person name="Mornico D."/>
        </authorList>
    </citation>
    <scope>NUCLEOTIDE SEQUENCE [LARGE SCALE GENOMIC DNA]</scope>
    <source>
        <strain evidence="1 2">A121</strain>
    </source>
</reference>
<protein>
    <submittedName>
        <fullName evidence="1">Uncharacterized protein</fullName>
    </submittedName>
</protein>
<proteinExistence type="predicted"/>
<accession>A0ABY0JQW5</accession>
<name>A0ABY0JQW5_9ENTR</name>
<keyword evidence="2" id="KW-1185">Reference proteome</keyword>
<dbReference type="EMBL" id="FLUX01000033">
    <property type="protein sequence ID" value="SBW26042.1"/>
    <property type="molecule type" value="Genomic_DNA"/>
</dbReference>
<organism evidence="1 2">
    <name type="scientific">Citrobacter europaeus</name>
    <dbReference type="NCBI Taxonomy" id="1914243"/>
    <lineage>
        <taxon>Bacteria</taxon>
        <taxon>Pseudomonadati</taxon>
        <taxon>Pseudomonadota</taxon>
        <taxon>Gammaproteobacteria</taxon>
        <taxon>Enterobacterales</taxon>
        <taxon>Enterobacteriaceae</taxon>
        <taxon>Citrobacter</taxon>
    </lineage>
</organism>
<comment type="caution">
    <text evidence="1">The sequence shown here is derived from an EMBL/GenBank/DDBJ whole genome shotgun (WGS) entry which is preliminary data.</text>
</comment>
<dbReference type="Proteomes" id="UP000195338">
    <property type="component" value="Unassembled WGS sequence"/>
</dbReference>
<sequence>MLKGEDKSNPFIVPGPYSMKRKSMLDGNCYRIHHQKLAVNKQ</sequence>
<gene>
    <name evidence="1" type="ORF">BN4901_2921</name>
</gene>